<keyword evidence="1" id="KW-0812">Transmembrane</keyword>
<evidence type="ECO:0000313" key="2">
    <source>
        <dbReference type="EMBL" id="CUA98296.1"/>
    </source>
</evidence>
<reference evidence="3" key="1">
    <citation type="submission" date="2015-08" db="EMBL/GenBank/DDBJ databases">
        <authorList>
            <person name="Varghese N."/>
        </authorList>
    </citation>
    <scope>NUCLEOTIDE SEQUENCE [LARGE SCALE GENOMIC DNA]</scope>
    <source>
        <strain evidence="3">DSM 23407</strain>
    </source>
</reference>
<evidence type="ECO:0000313" key="3">
    <source>
        <dbReference type="Proteomes" id="UP000183900"/>
    </source>
</evidence>
<feature type="transmembrane region" description="Helical" evidence="1">
    <location>
        <begin position="68"/>
        <end position="88"/>
    </location>
</feature>
<dbReference type="Proteomes" id="UP000183900">
    <property type="component" value="Unassembled WGS sequence"/>
</dbReference>
<feature type="transmembrane region" description="Helical" evidence="1">
    <location>
        <begin position="228"/>
        <end position="252"/>
    </location>
</feature>
<organism evidence="2 3">
    <name type="scientific">Pannonibacter indicus</name>
    <dbReference type="NCBI Taxonomy" id="466044"/>
    <lineage>
        <taxon>Bacteria</taxon>
        <taxon>Pseudomonadati</taxon>
        <taxon>Pseudomonadota</taxon>
        <taxon>Alphaproteobacteria</taxon>
        <taxon>Hyphomicrobiales</taxon>
        <taxon>Stappiaceae</taxon>
        <taxon>Pannonibacter</taxon>
    </lineage>
</organism>
<feature type="transmembrane region" description="Helical" evidence="1">
    <location>
        <begin position="35"/>
        <end position="56"/>
    </location>
</feature>
<dbReference type="InterPro" id="IPR011606">
    <property type="entry name" value="Brnchd-chn_aa_trnsp_permease"/>
</dbReference>
<feature type="transmembrane region" description="Helical" evidence="1">
    <location>
        <begin position="127"/>
        <end position="145"/>
    </location>
</feature>
<keyword evidence="1" id="KW-0472">Membrane</keyword>
<sequence length="263" mass="27403">MTQSDMPPPGTGTGAAPAPETEAVLPARVWAFRGVRAAISIPGFILAAAFVGYAGLARESGLTLPQTLMMAGLVWALPSIVVLTGAIASGMGLIPAAIAVALASVRLMPMTVALMPVLRAEKKAKTWLLLFASHFVAITAWVFAMRNLPDLPRTGRLPFFLGFACFLTGTVTVVTGVSYVLIDAMPPMVAGALFLLTPVYFLCSLWTAGRLPTDKLAMILGLVLGPLVYWLVPGPDLLITGAAGGATAYLAVRIARRAGWGAG</sequence>
<feature type="transmembrane region" description="Helical" evidence="1">
    <location>
        <begin position="189"/>
        <end position="208"/>
    </location>
</feature>
<dbReference type="Pfam" id="PF03591">
    <property type="entry name" value="AzlC"/>
    <property type="match status" value="1"/>
</dbReference>
<feature type="transmembrane region" description="Helical" evidence="1">
    <location>
        <begin position="157"/>
        <end position="182"/>
    </location>
</feature>
<proteinExistence type="predicted"/>
<keyword evidence="1" id="KW-1133">Transmembrane helix</keyword>
<evidence type="ECO:0000256" key="1">
    <source>
        <dbReference type="SAM" id="Phobius"/>
    </source>
</evidence>
<gene>
    <name evidence="2" type="ORF">Ga0061067_10991</name>
</gene>
<name>A0A0K6I5D2_9HYPH</name>
<dbReference type="EMBL" id="CYHE01000009">
    <property type="protein sequence ID" value="CUA98296.1"/>
    <property type="molecule type" value="Genomic_DNA"/>
</dbReference>
<dbReference type="AlphaFoldDB" id="A0A0K6I5D2"/>
<protein>
    <submittedName>
        <fullName evidence="2">Predicted branched-chain amino acid permease (Azaleucine resistance)</fullName>
    </submittedName>
</protein>
<keyword evidence="3" id="KW-1185">Reference proteome</keyword>
<accession>A0A0K6I5D2</accession>
<dbReference type="RefSeq" id="WP_244270059.1">
    <property type="nucleotide sequence ID" value="NZ_CYHE01000009.1"/>
</dbReference>